<protein>
    <submittedName>
        <fullName evidence="3">GCN5-related N-acetyltransferase</fullName>
    </submittedName>
</protein>
<dbReference type="PATRIC" id="fig|146537.3.peg.7332"/>
<dbReference type="Pfam" id="PF00583">
    <property type="entry name" value="Acetyltransf_1"/>
    <property type="match status" value="1"/>
</dbReference>
<feature type="compositionally biased region" description="Basic and acidic residues" evidence="1">
    <location>
        <begin position="109"/>
        <end position="120"/>
    </location>
</feature>
<feature type="region of interest" description="Disordered" evidence="1">
    <location>
        <begin position="99"/>
        <end position="120"/>
    </location>
</feature>
<dbReference type="InterPro" id="IPR016181">
    <property type="entry name" value="Acyl_CoA_acyltransferase"/>
</dbReference>
<dbReference type="Proteomes" id="UP000053859">
    <property type="component" value="Unassembled WGS sequence"/>
</dbReference>
<dbReference type="InterPro" id="IPR000182">
    <property type="entry name" value="GNAT_dom"/>
</dbReference>
<evidence type="ECO:0000259" key="2">
    <source>
        <dbReference type="PROSITE" id="PS51186"/>
    </source>
</evidence>
<dbReference type="CDD" id="cd04301">
    <property type="entry name" value="NAT_SF"/>
    <property type="match status" value="1"/>
</dbReference>
<dbReference type="SUPFAM" id="SSF55729">
    <property type="entry name" value="Acyl-CoA N-acyltransferases (Nat)"/>
    <property type="match status" value="1"/>
</dbReference>
<sequence>MAAVRLGCTERDRVDAHSVVEGLPTAAEIAEASAKLEEPSKNQILVVRDGSVVGYSTIRWWQERDDTWLYLHRGYLVPEHRRQGIGSAMLSWAEERIRQPGSLRAHPPKPADSDQEAGAR</sequence>
<dbReference type="Gene3D" id="3.40.630.30">
    <property type="match status" value="1"/>
</dbReference>
<accession>A0A0K8PWK2</accession>
<gene>
    <name evidence="3" type="ORF">SAZU_6971</name>
</gene>
<keyword evidence="3" id="KW-0808">Transferase</keyword>
<dbReference type="AlphaFoldDB" id="A0A0K8PWK2"/>
<keyword evidence="4" id="KW-1185">Reference proteome</keyword>
<evidence type="ECO:0000313" key="4">
    <source>
        <dbReference type="Proteomes" id="UP000053859"/>
    </source>
</evidence>
<proteinExistence type="predicted"/>
<dbReference type="PROSITE" id="PS51186">
    <property type="entry name" value="GNAT"/>
    <property type="match status" value="1"/>
</dbReference>
<organism evidence="3 4">
    <name type="scientific">Streptomyces azureus</name>
    <dbReference type="NCBI Taxonomy" id="146537"/>
    <lineage>
        <taxon>Bacteria</taxon>
        <taxon>Bacillati</taxon>
        <taxon>Actinomycetota</taxon>
        <taxon>Actinomycetes</taxon>
        <taxon>Kitasatosporales</taxon>
        <taxon>Streptomycetaceae</taxon>
        <taxon>Streptomyces</taxon>
    </lineage>
</organism>
<feature type="domain" description="N-acetyltransferase" evidence="2">
    <location>
        <begin position="6"/>
        <end position="120"/>
    </location>
</feature>
<dbReference type="GO" id="GO:0016747">
    <property type="term" value="F:acyltransferase activity, transferring groups other than amino-acyl groups"/>
    <property type="evidence" value="ECO:0007669"/>
    <property type="project" value="InterPro"/>
</dbReference>
<dbReference type="EMBL" id="DF968407">
    <property type="protein sequence ID" value="GAP52098.1"/>
    <property type="molecule type" value="Genomic_DNA"/>
</dbReference>
<evidence type="ECO:0000313" key="3">
    <source>
        <dbReference type="EMBL" id="GAP52098.1"/>
    </source>
</evidence>
<reference evidence="3" key="1">
    <citation type="journal article" date="2015" name="Genome Announc.">
        <title>Draft Genome Sequence of Thiostrepton-Producing Streptomyces azureus ATCC 14921.</title>
        <authorList>
            <person name="Sakihara K."/>
            <person name="Maeda J."/>
            <person name="Tashiro K."/>
            <person name="Fujino Y."/>
            <person name="Kuhara S."/>
            <person name="Ohshima T."/>
            <person name="Ogata S."/>
            <person name="Doi K."/>
        </authorList>
    </citation>
    <scope>NUCLEOTIDE SEQUENCE [LARGE SCALE GENOMIC DNA]</scope>
    <source>
        <strain evidence="3">ATCC14921</strain>
    </source>
</reference>
<name>A0A0K8PWK2_STRAJ</name>
<evidence type="ECO:0000256" key="1">
    <source>
        <dbReference type="SAM" id="MobiDB-lite"/>
    </source>
</evidence>